<gene>
    <name evidence="1" type="ORF">OIDMADRAFT_29267</name>
</gene>
<dbReference type="EMBL" id="KN832877">
    <property type="protein sequence ID" value="KIN00134.1"/>
    <property type="molecule type" value="Genomic_DNA"/>
</dbReference>
<dbReference type="InParanoid" id="A0A0C3CMD9"/>
<sequence length="114" mass="12948">MVLDPPYAATTCLCQEKRDPWPLSQYPPVIVNYRMEPTASTNHEGQKLEVAADAARRVYQEGTDWRAQMTRPAMPLHGGNPVHAVRDSEKLGRDEKYCEWQSSMGRADGDEWTV</sequence>
<evidence type="ECO:0000313" key="2">
    <source>
        <dbReference type="Proteomes" id="UP000054321"/>
    </source>
</evidence>
<proteinExistence type="predicted"/>
<protein>
    <submittedName>
        <fullName evidence="1">Uncharacterized protein</fullName>
    </submittedName>
</protein>
<dbReference type="AlphaFoldDB" id="A0A0C3CMD9"/>
<organism evidence="1 2">
    <name type="scientific">Oidiodendron maius (strain Zn)</name>
    <dbReference type="NCBI Taxonomy" id="913774"/>
    <lineage>
        <taxon>Eukaryota</taxon>
        <taxon>Fungi</taxon>
        <taxon>Dikarya</taxon>
        <taxon>Ascomycota</taxon>
        <taxon>Pezizomycotina</taxon>
        <taxon>Leotiomycetes</taxon>
        <taxon>Leotiomycetes incertae sedis</taxon>
        <taxon>Myxotrichaceae</taxon>
        <taxon>Oidiodendron</taxon>
    </lineage>
</organism>
<reference evidence="1 2" key="1">
    <citation type="submission" date="2014-04" db="EMBL/GenBank/DDBJ databases">
        <authorList>
            <consortium name="DOE Joint Genome Institute"/>
            <person name="Kuo A."/>
            <person name="Martino E."/>
            <person name="Perotto S."/>
            <person name="Kohler A."/>
            <person name="Nagy L.G."/>
            <person name="Floudas D."/>
            <person name="Copeland A."/>
            <person name="Barry K.W."/>
            <person name="Cichocki N."/>
            <person name="Veneault-Fourrey C."/>
            <person name="LaButti K."/>
            <person name="Lindquist E.A."/>
            <person name="Lipzen A."/>
            <person name="Lundell T."/>
            <person name="Morin E."/>
            <person name="Murat C."/>
            <person name="Sun H."/>
            <person name="Tunlid A."/>
            <person name="Henrissat B."/>
            <person name="Grigoriev I.V."/>
            <person name="Hibbett D.S."/>
            <person name="Martin F."/>
            <person name="Nordberg H.P."/>
            <person name="Cantor M.N."/>
            <person name="Hua S.X."/>
        </authorList>
    </citation>
    <scope>NUCLEOTIDE SEQUENCE [LARGE SCALE GENOMIC DNA]</scope>
    <source>
        <strain evidence="1 2">Zn</strain>
    </source>
</reference>
<keyword evidence="2" id="KW-1185">Reference proteome</keyword>
<accession>A0A0C3CMD9</accession>
<evidence type="ECO:0000313" key="1">
    <source>
        <dbReference type="EMBL" id="KIN00134.1"/>
    </source>
</evidence>
<dbReference type="HOGENOM" id="CLU_2121759_0_0_1"/>
<name>A0A0C3CMD9_OIDMZ</name>
<reference evidence="2" key="2">
    <citation type="submission" date="2015-01" db="EMBL/GenBank/DDBJ databases">
        <title>Evolutionary Origins and Diversification of the Mycorrhizal Mutualists.</title>
        <authorList>
            <consortium name="DOE Joint Genome Institute"/>
            <consortium name="Mycorrhizal Genomics Consortium"/>
            <person name="Kohler A."/>
            <person name="Kuo A."/>
            <person name="Nagy L.G."/>
            <person name="Floudas D."/>
            <person name="Copeland A."/>
            <person name="Barry K.W."/>
            <person name="Cichocki N."/>
            <person name="Veneault-Fourrey C."/>
            <person name="LaButti K."/>
            <person name="Lindquist E.A."/>
            <person name="Lipzen A."/>
            <person name="Lundell T."/>
            <person name="Morin E."/>
            <person name="Murat C."/>
            <person name="Riley R."/>
            <person name="Ohm R."/>
            <person name="Sun H."/>
            <person name="Tunlid A."/>
            <person name="Henrissat B."/>
            <person name="Grigoriev I.V."/>
            <person name="Hibbett D.S."/>
            <person name="Martin F."/>
        </authorList>
    </citation>
    <scope>NUCLEOTIDE SEQUENCE [LARGE SCALE GENOMIC DNA]</scope>
    <source>
        <strain evidence="2">Zn</strain>
    </source>
</reference>
<dbReference type="Proteomes" id="UP000054321">
    <property type="component" value="Unassembled WGS sequence"/>
</dbReference>